<accession>X6N4A3</accession>
<dbReference type="AlphaFoldDB" id="X6N4A3"/>
<reference evidence="2 3" key="1">
    <citation type="journal article" date="2013" name="Curr. Biol.">
        <title>The Genome of the Foraminiferan Reticulomyxa filosa.</title>
        <authorList>
            <person name="Glockner G."/>
            <person name="Hulsmann N."/>
            <person name="Schleicher M."/>
            <person name="Noegel A.A."/>
            <person name="Eichinger L."/>
            <person name="Gallinger C."/>
            <person name="Pawlowski J."/>
            <person name="Sierra R."/>
            <person name="Euteneuer U."/>
            <person name="Pillet L."/>
            <person name="Moustafa A."/>
            <person name="Platzer M."/>
            <person name="Groth M."/>
            <person name="Szafranski K."/>
            <person name="Schliwa M."/>
        </authorList>
    </citation>
    <scope>NUCLEOTIDE SEQUENCE [LARGE SCALE GENOMIC DNA]</scope>
</reference>
<dbReference type="Proteomes" id="UP000023152">
    <property type="component" value="Unassembled WGS sequence"/>
</dbReference>
<evidence type="ECO:0000313" key="3">
    <source>
        <dbReference type="Proteomes" id="UP000023152"/>
    </source>
</evidence>
<dbReference type="Gene3D" id="2.120.10.80">
    <property type="entry name" value="Kelch-type beta propeller"/>
    <property type="match status" value="1"/>
</dbReference>
<gene>
    <name evidence="2" type="ORF">RFI_17075</name>
</gene>
<feature type="coiled-coil region" evidence="1">
    <location>
        <begin position="349"/>
        <end position="380"/>
    </location>
</feature>
<evidence type="ECO:0000313" key="2">
    <source>
        <dbReference type="EMBL" id="ETO20142.1"/>
    </source>
</evidence>
<protein>
    <recommendedName>
        <fullName evidence="4">Kelch motif family protein</fullName>
    </recommendedName>
</protein>
<sequence>MSNQTFQILKDLPTPLFQTQCVLHKHELLICGYTNNRRCFSYHILKNEYKPICEYPSDVCLDGHCVVKLIDNNNSNKSSNEITLLSFGGSEHTKRHTLMMKYVSVWSNNNEMDKSKKLKKSNNCNQWMPLNNEEYPIHFGRYVDDYIGVRAVIGGSDKNLLFITFSKNINVFDLNTFKLIKQDYLPIGYPIRCHCFVLKSENGQEMIKMNEEENNIKKKKNHEMLLFCEKTGLSIEYDEDNNTFQFHQLPVHNDIASLNFYAYVCINDVILFFGGLNISNSIASKSVHKYSIQENKWTIFQNALPCPLFDCVAILSEDNTYMHIIGGMNETNQCMSMHMKTKVSEWSSEEEMKQENKLKIEEEKEEKKEEDKNNKIVKKKYNKQDKMNKQITVEFFTFSVVTMFF</sequence>
<name>X6N4A3_RETFI</name>
<dbReference type="OrthoDB" id="1022638at2759"/>
<keyword evidence="1" id="KW-0175">Coiled coil</keyword>
<proteinExistence type="predicted"/>
<dbReference type="InterPro" id="IPR015915">
    <property type="entry name" value="Kelch-typ_b-propeller"/>
</dbReference>
<keyword evidence="3" id="KW-1185">Reference proteome</keyword>
<organism evidence="2 3">
    <name type="scientific">Reticulomyxa filosa</name>
    <dbReference type="NCBI Taxonomy" id="46433"/>
    <lineage>
        <taxon>Eukaryota</taxon>
        <taxon>Sar</taxon>
        <taxon>Rhizaria</taxon>
        <taxon>Retaria</taxon>
        <taxon>Foraminifera</taxon>
        <taxon>Monothalamids</taxon>
        <taxon>Reticulomyxidae</taxon>
        <taxon>Reticulomyxa</taxon>
    </lineage>
</organism>
<evidence type="ECO:0000256" key="1">
    <source>
        <dbReference type="SAM" id="Coils"/>
    </source>
</evidence>
<dbReference type="SUPFAM" id="SSF50965">
    <property type="entry name" value="Galactose oxidase, central domain"/>
    <property type="match status" value="1"/>
</dbReference>
<dbReference type="EMBL" id="ASPP01012889">
    <property type="protein sequence ID" value="ETO20142.1"/>
    <property type="molecule type" value="Genomic_DNA"/>
</dbReference>
<evidence type="ECO:0008006" key="4">
    <source>
        <dbReference type="Google" id="ProtNLM"/>
    </source>
</evidence>
<dbReference type="InterPro" id="IPR011043">
    <property type="entry name" value="Gal_Oxase/kelch_b-propeller"/>
</dbReference>
<comment type="caution">
    <text evidence="2">The sequence shown here is derived from an EMBL/GenBank/DDBJ whole genome shotgun (WGS) entry which is preliminary data.</text>
</comment>